<gene>
    <name evidence="1" type="ORF">K3G42_020922</name>
</gene>
<dbReference type="Proteomes" id="UP000827872">
    <property type="component" value="Linkage Group LG08"/>
</dbReference>
<evidence type="ECO:0000313" key="2">
    <source>
        <dbReference type="Proteomes" id="UP000827872"/>
    </source>
</evidence>
<proteinExistence type="predicted"/>
<organism evidence="1 2">
    <name type="scientific">Sphaerodactylus townsendi</name>
    <dbReference type="NCBI Taxonomy" id="933632"/>
    <lineage>
        <taxon>Eukaryota</taxon>
        <taxon>Metazoa</taxon>
        <taxon>Chordata</taxon>
        <taxon>Craniata</taxon>
        <taxon>Vertebrata</taxon>
        <taxon>Euteleostomi</taxon>
        <taxon>Lepidosauria</taxon>
        <taxon>Squamata</taxon>
        <taxon>Bifurcata</taxon>
        <taxon>Gekkota</taxon>
        <taxon>Sphaerodactylidae</taxon>
        <taxon>Sphaerodactylus</taxon>
    </lineage>
</organism>
<keyword evidence="2" id="KW-1185">Reference proteome</keyword>
<protein>
    <submittedName>
        <fullName evidence="1">Uncharacterized protein</fullName>
    </submittedName>
</protein>
<dbReference type="EMBL" id="CM037621">
    <property type="protein sequence ID" value="KAH8002173.1"/>
    <property type="molecule type" value="Genomic_DNA"/>
</dbReference>
<reference evidence="1" key="1">
    <citation type="submission" date="2021-08" db="EMBL/GenBank/DDBJ databases">
        <title>The first chromosome-level gecko genome reveals the dynamic sex chromosomes of Neotropical dwarf geckos (Sphaerodactylidae: Sphaerodactylus).</title>
        <authorList>
            <person name="Pinto B.J."/>
            <person name="Keating S.E."/>
            <person name="Gamble T."/>
        </authorList>
    </citation>
    <scope>NUCLEOTIDE SEQUENCE</scope>
    <source>
        <strain evidence="1">TG3544</strain>
    </source>
</reference>
<name>A0ACB8FA97_9SAUR</name>
<sequence>MFKWLPEGLRSWWSPSSSCRREVEPQSRKRRYPSTQLNKEDPDQEQTKRQKLGIVCAITQGIASLLRLPSQLTAMHFRTGNQRVETANEVVLNASDALNAEPLEPPSGMQRVESDKKVVYGAWRNSNEDMAPNGSRITPFLRNDYGTRKNSKTNNNTSPEALPSWGIAVHRCLSDSPPITAGRLLKKPHYTVEEGVQRNEREKYKQLLEQEKEKSPKNVSSPSVTKHSNVQRRAGGLLMSSHCVEVDVPPVVTPRNGIRSFNSMCSAEDVSSPVMVAKRSAELEKLVAQKKEYAKHPSESDLSEEILLRLNLHHESSSCMRSTPVDVEEQKYLSRDKTTPCLPTLSEDMEKEIENVLSHGSEDEVLSRAFKLKITRGDIQTLRNQRWLNDVIINFYMTLLADRNKRPGLPVLYAFSTFFYPKLCSEGYNAVRKWTKELDLFQYDMILVPIHIQIHWGLVVIDMRRKTIKYFDSMGHNGYRICKNLLQYLQEESKAKRNLEINVSSWTLHSMKPHEIPQQLNGSDCGIFVCKYADFISRDKPITFTQHHMPYFRRRMVWEILHQQLL</sequence>
<comment type="caution">
    <text evidence="1">The sequence shown here is derived from an EMBL/GenBank/DDBJ whole genome shotgun (WGS) entry which is preliminary data.</text>
</comment>
<accession>A0ACB8FA97</accession>
<evidence type="ECO:0000313" key="1">
    <source>
        <dbReference type="EMBL" id="KAH8002173.1"/>
    </source>
</evidence>